<feature type="region of interest" description="Disordered" evidence="2">
    <location>
        <begin position="132"/>
        <end position="250"/>
    </location>
</feature>
<dbReference type="SUPFAM" id="SSF69318">
    <property type="entry name" value="Integrin alpha N-terminal domain"/>
    <property type="match status" value="1"/>
</dbReference>
<name>A0A9P6RFX1_9FUNG</name>
<feature type="compositionally biased region" description="Basic and acidic residues" evidence="2">
    <location>
        <begin position="1224"/>
        <end position="1240"/>
    </location>
</feature>
<evidence type="ECO:0000256" key="1">
    <source>
        <dbReference type="SAM" id="Coils"/>
    </source>
</evidence>
<feature type="compositionally biased region" description="Basic residues" evidence="2">
    <location>
        <begin position="698"/>
        <end position="709"/>
    </location>
</feature>
<dbReference type="InterPro" id="IPR031793">
    <property type="entry name" value="KICSTOR_ITFG2"/>
</dbReference>
<feature type="compositionally biased region" description="Polar residues" evidence="2">
    <location>
        <begin position="1840"/>
        <end position="1861"/>
    </location>
</feature>
<dbReference type="GO" id="GO:0032006">
    <property type="term" value="P:regulation of TOR signaling"/>
    <property type="evidence" value="ECO:0007669"/>
    <property type="project" value="TreeGrafter"/>
</dbReference>
<feature type="compositionally biased region" description="Low complexity" evidence="2">
    <location>
        <begin position="1621"/>
        <end position="1631"/>
    </location>
</feature>
<feature type="compositionally biased region" description="Gly residues" evidence="2">
    <location>
        <begin position="234"/>
        <end position="243"/>
    </location>
</feature>
<dbReference type="InterPro" id="IPR028994">
    <property type="entry name" value="Integrin_alpha_N"/>
</dbReference>
<dbReference type="GO" id="GO:0007229">
    <property type="term" value="P:integrin-mediated signaling pathway"/>
    <property type="evidence" value="ECO:0007669"/>
    <property type="project" value="UniProtKB-KW"/>
</dbReference>
<feature type="coiled-coil region" evidence="1">
    <location>
        <begin position="884"/>
        <end position="939"/>
    </location>
</feature>
<gene>
    <name evidence="3" type="primary">ITFG2</name>
    <name evidence="3" type="ORF">BGZ99_006082</name>
</gene>
<sequence>MPTARHVSLVQKLKWHVGGNISPTAFAIGDVDGHGDNAFVIGNLIGELFIFKGNHPEGLPWLTCKGLGTITAVAIGDIRNWGKNSVVVMSAEGLCHIFDIAGLDDEVGQSLPSGINMSPAAAVAGARSGQTPSIYSTTPLQGSYQTSGNSHHQQSGNTQHSNIPATPNIKPVPDIHNHQSYHSNIASSQPHHGTPPPLPSQSTPHGSAASSISGFHHQGSTPNNTPIHSHPGSIHGGNGGGARRGSEAFIGPGSVARTTAALSNLIGTPPTSNASQGLGAASAHRPRSIAANSTTNSPTGTPLLRPQHVSSTSTTPGPGARDNFAKRRQTGSVRHGAVGKSHIRDVGGRRVLDKPNLTLPVPVNINRICIADIDGDGLNEIVLARTDRILHSYALQTSKVNSPTTANSSSNRPLSLVKMLSRTSSVSTLESSGLLSPLDDRRETVIHYPSLPPVGRQQYAGSTSAATGAGPKQSSPETQDAGGAGDSSSRLVLVEKKRWALDGQVHCLAVTEDIHTRMPILLVAQPGLKFVMVDHTGNVSEPITQVQRNPSAALNIAGPDTPTRGVGSGDVATEIICGTHYVNGEKKDIIGLMSMDGGFALHDLESNTVKVHDLDSTHKIFGFSKLKFGKDYVGQPGRQPQGKRSRYGPTSSYLPGQDKCDPGDHGDYESDSDDGDTVAETQTLDHAEFSDEGESSRYGRRTGSRRARRPTASMLISDPFGSRFQKDDMFVGCSWSGITYFIDQDFNTTIYEFDARVCAFGAGQYAVTPGRNEPCLFYVDFEDNVYVYHNLYIQTEPTVPFQDIIKADATLMREGRSFSVMDSTGSNERGAEDDKVNLGSTDTERNRRERIPTSNSRLDDRLSQASSWPAQDMKAFIHESLYSVNRYEDEYQRLKRLADIERAKRVAFLEAEADKELALREAERRATAAADTVASARESSMYIDPRLRHHPHGLSVDTNGGLNEGLGPDAQRTLNKGKAARSDQFSGLYLATDLSTNRSQNTQERRHDAGREDDDMLSPPSPVSPISLSSPKPRMAYLEKRRSSLLVKDVLSHYEGKITPPLSSPTSPPSVSEQTINQHFSSGSLQAGSKSSATLNNIMKRFSFKDLGNNRRLSRSPSVSGGSGSSGDGDYSPVSQGYPLLGAPVLTKGKSLEARVGKALRVNRPIGVPRNRTLGVAGRKLSARSRLSLQQDREDDAEEGDEDQAPSEDGTADTDGDNLIEFDQSSRKSAGDDDFQHGQEFDNDPAAEEHYNRTRTQEANDGDEYVQGVYTPSTISPIPSPGRFYGNQYASMTEPSASLETSTYLLSKGLLSPSTRPAVRGTTAVTNTAGAVGKSSRQSEQDNSLGSISSSTPAALGGSGGHRRQRSGHGLLEASLNHLPSRESTASGGISSGPNSAGHSSVQDGRRSRAESVLSAGSDVGGVMVPDITLLGSSFPIPSSLPFEISEVLEHEEALIDGSEGSGDDTAHTTTAEGHERSLIVLNSGIRRPPRRSATLGSQETMAHGRSGGLGSDTVSGNSSGHLPNRPGVEVRGSTVKGGDVKLMPAPLPRSNQHYQRQQLEQQDSSGNLTGNSKESSHATSTSHISFVSSTRPGIVGASGGAEGTGEDAHAGGEGPGRGKSTSTTSSATVSDFGSGPSSPLTSNVTASNAILSYPTSNSFMGFNVLSLPLTSPSVSTASAQQHQYFAASHYHQPSSSMHGTPPATVPPGHLATSSASIRGFTFGHDRALTLDDDRMSIRSRVSTYRGGDDANDISSMLAAASTTSISTLAGDGGSENGLYGLSQAATSSGHLVSDSLVRRLEELQQQDRDLEERQRQKEREMDKEKDKDKGKEKEKPRSRQSSRPTILSRANSGASVQSNVSHHRAPISHPPTTHGSVAGSASASAPVSGGSGTGSGPASGSGRQGWDSEEQHDSTRRLKMRPGLGQGL</sequence>
<keyword evidence="4" id="KW-1185">Reference proteome</keyword>
<dbReference type="EMBL" id="JAAAIP010000402">
    <property type="protein sequence ID" value="KAG0317828.1"/>
    <property type="molecule type" value="Genomic_DNA"/>
</dbReference>
<dbReference type="OrthoDB" id="9996127at2759"/>
<feature type="region of interest" description="Disordered" evidence="2">
    <location>
        <begin position="632"/>
        <end position="709"/>
    </location>
</feature>
<accession>A0A9P6RFX1</accession>
<feature type="region of interest" description="Disordered" evidence="2">
    <location>
        <begin position="1379"/>
        <end position="1415"/>
    </location>
</feature>
<feature type="compositionally biased region" description="Basic and acidic residues" evidence="2">
    <location>
        <begin position="1247"/>
        <end position="1258"/>
    </location>
</feature>
<feature type="compositionally biased region" description="Low complexity" evidence="2">
    <location>
        <begin position="460"/>
        <end position="470"/>
    </location>
</feature>
<feature type="compositionally biased region" description="Basic and acidic residues" evidence="2">
    <location>
        <begin position="658"/>
        <end position="668"/>
    </location>
</feature>
<evidence type="ECO:0000313" key="4">
    <source>
        <dbReference type="Proteomes" id="UP000738325"/>
    </source>
</evidence>
<keyword evidence="1" id="KW-0175">Coiled coil</keyword>
<feature type="region of interest" description="Disordered" evidence="2">
    <location>
        <begin position="449"/>
        <end position="487"/>
    </location>
</feature>
<feature type="compositionally biased region" description="Polar residues" evidence="2">
    <location>
        <begin position="1550"/>
        <end position="1592"/>
    </location>
</feature>
<feature type="compositionally biased region" description="Polar residues" evidence="2">
    <location>
        <begin position="993"/>
        <end position="1002"/>
    </location>
</feature>
<proteinExistence type="predicted"/>
<feature type="compositionally biased region" description="Polar residues" evidence="2">
    <location>
        <begin position="1335"/>
        <end position="1353"/>
    </location>
</feature>
<feature type="region of interest" description="Disordered" evidence="2">
    <location>
        <begin position="1310"/>
        <end position="1367"/>
    </location>
</feature>
<feature type="compositionally biased region" description="Low complexity" evidence="2">
    <location>
        <begin position="1318"/>
        <end position="1333"/>
    </location>
</feature>
<feature type="compositionally biased region" description="Low complexity" evidence="2">
    <location>
        <begin position="1876"/>
        <end position="1889"/>
    </location>
</feature>
<feature type="region of interest" description="Disordered" evidence="2">
    <location>
        <begin position="1457"/>
        <end position="1644"/>
    </location>
</feature>
<dbReference type="PANTHER" id="PTHR16317">
    <property type="entry name" value="INTEGRIN ALPHA REPEAT DOMAIN-CONTAINING"/>
    <property type="match status" value="1"/>
</dbReference>
<feature type="region of interest" description="Disordered" evidence="2">
    <location>
        <begin position="820"/>
        <end position="864"/>
    </location>
</feature>
<reference evidence="3" key="1">
    <citation type="journal article" date="2020" name="Fungal Divers.">
        <title>Resolving the Mortierellaceae phylogeny through synthesis of multi-gene phylogenetics and phylogenomics.</title>
        <authorList>
            <person name="Vandepol N."/>
            <person name="Liber J."/>
            <person name="Desiro A."/>
            <person name="Na H."/>
            <person name="Kennedy M."/>
            <person name="Barry K."/>
            <person name="Grigoriev I.V."/>
            <person name="Miller A.N."/>
            <person name="O'Donnell K."/>
            <person name="Stajich J.E."/>
            <person name="Bonito G."/>
        </authorList>
    </citation>
    <scope>NUCLEOTIDE SEQUENCE</scope>
    <source>
        <strain evidence="3">REB-010B</strain>
    </source>
</reference>
<feature type="compositionally biased region" description="Polar residues" evidence="2">
    <location>
        <begin position="1513"/>
        <end position="1522"/>
    </location>
</feature>
<evidence type="ECO:0000313" key="3">
    <source>
        <dbReference type="EMBL" id="KAG0317828.1"/>
    </source>
</evidence>
<dbReference type="Proteomes" id="UP000738325">
    <property type="component" value="Unassembled WGS sequence"/>
</dbReference>
<feature type="compositionally biased region" description="Basic and acidic residues" evidence="2">
    <location>
        <begin position="829"/>
        <end position="862"/>
    </location>
</feature>
<feature type="compositionally biased region" description="Polar residues" evidence="2">
    <location>
        <begin position="290"/>
        <end position="300"/>
    </location>
</feature>
<feature type="compositionally biased region" description="Basic and acidic residues" evidence="2">
    <location>
        <begin position="683"/>
        <end position="697"/>
    </location>
</feature>
<feature type="compositionally biased region" description="Polar residues" evidence="2">
    <location>
        <begin position="1382"/>
        <end position="1403"/>
    </location>
</feature>
<evidence type="ECO:0000256" key="2">
    <source>
        <dbReference type="SAM" id="MobiDB-lite"/>
    </source>
</evidence>
<dbReference type="PANTHER" id="PTHR16317:SF1">
    <property type="entry name" value="KICSTOR COMPLEX PROTEIN ITFG2"/>
    <property type="match status" value="1"/>
</dbReference>
<feature type="compositionally biased region" description="Polar residues" evidence="2">
    <location>
        <begin position="200"/>
        <end position="225"/>
    </location>
</feature>
<comment type="caution">
    <text evidence="3">The sequence shown here is derived from an EMBL/GenBank/DDBJ whole genome shotgun (WGS) entry which is preliminary data.</text>
</comment>
<dbReference type="Pfam" id="PF15907">
    <property type="entry name" value="Itfg2"/>
    <property type="match status" value="2"/>
</dbReference>
<organism evidence="3 4">
    <name type="scientific">Dissophora globulifera</name>
    <dbReference type="NCBI Taxonomy" id="979702"/>
    <lineage>
        <taxon>Eukaryota</taxon>
        <taxon>Fungi</taxon>
        <taxon>Fungi incertae sedis</taxon>
        <taxon>Mucoromycota</taxon>
        <taxon>Mortierellomycotina</taxon>
        <taxon>Mortierellomycetes</taxon>
        <taxon>Mortierellales</taxon>
        <taxon>Mortierellaceae</taxon>
        <taxon>Dissophora</taxon>
    </lineage>
</organism>
<feature type="region of interest" description="Disordered" evidence="2">
    <location>
        <begin position="1804"/>
        <end position="1929"/>
    </location>
</feature>
<feature type="region of interest" description="Disordered" evidence="2">
    <location>
        <begin position="1177"/>
        <end position="1287"/>
    </location>
</feature>
<protein>
    <submittedName>
        <fullName evidence="3">Integrin alpha FG-GAP repeat-containing protein 2</fullName>
    </submittedName>
</protein>
<feature type="region of interest" description="Disordered" evidence="2">
    <location>
        <begin position="1109"/>
        <end position="1135"/>
    </location>
</feature>
<keyword evidence="3" id="KW-0401">Integrin</keyword>
<feature type="compositionally biased region" description="Acidic residues" evidence="2">
    <location>
        <begin position="1193"/>
        <end position="1220"/>
    </location>
</feature>
<feature type="compositionally biased region" description="Gly residues" evidence="2">
    <location>
        <begin position="1890"/>
        <end position="1904"/>
    </location>
</feature>
<feature type="compositionally biased region" description="Basic and acidic residues" evidence="2">
    <location>
        <begin position="1804"/>
        <end position="1838"/>
    </location>
</feature>
<feature type="compositionally biased region" description="Polar residues" evidence="2">
    <location>
        <begin position="178"/>
        <end position="191"/>
    </location>
</feature>
<feature type="compositionally biased region" description="Low complexity" evidence="2">
    <location>
        <begin position="1024"/>
        <end position="1033"/>
    </location>
</feature>
<feature type="compositionally biased region" description="Polar residues" evidence="2">
    <location>
        <begin position="266"/>
        <end position="276"/>
    </location>
</feature>
<feature type="region of interest" description="Disordered" evidence="2">
    <location>
        <begin position="941"/>
        <end position="1033"/>
    </location>
</feature>
<feature type="region of interest" description="Disordered" evidence="2">
    <location>
        <begin position="266"/>
        <end position="341"/>
    </location>
</feature>
<feature type="compositionally biased region" description="Polar residues" evidence="2">
    <location>
        <begin position="132"/>
        <end position="165"/>
    </location>
</feature>